<dbReference type="InterPro" id="IPR029787">
    <property type="entry name" value="Nucleotide_cyclase"/>
</dbReference>
<accession>A0ABV4VVC7</accession>
<feature type="transmembrane region" description="Helical" evidence="3">
    <location>
        <begin position="12"/>
        <end position="33"/>
    </location>
</feature>
<keyword evidence="6" id="KW-1185">Reference proteome</keyword>
<feature type="transmembrane region" description="Helical" evidence="3">
    <location>
        <begin position="98"/>
        <end position="117"/>
    </location>
</feature>
<comment type="caution">
    <text evidence="5">The sequence shown here is derived from an EMBL/GenBank/DDBJ whole genome shotgun (WGS) entry which is preliminary data.</text>
</comment>
<feature type="domain" description="GGDEF" evidence="4">
    <location>
        <begin position="248"/>
        <end position="380"/>
    </location>
</feature>
<dbReference type="PANTHER" id="PTHR45138:SF9">
    <property type="entry name" value="DIGUANYLATE CYCLASE DGCM-RELATED"/>
    <property type="match status" value="1"/>
</dbReference>
<dbReference type="EC" id="2.7.7.65" evidence="1"/>
<dbReference type="SUPFAM" id="SSF55073">
    <property type="entry name" value="Nucleotide cyclase"/>
    <property type="match status" value="1"/>
</dbReference>
<dbReference type="InterPro" id="IPR050469">
    <property type="entry name" value="Diguanylate_Cyclase"/>
</dbReference>
<reference evidence="5 6" key="1">
    <citation type="submission" date="2024-09" db="EMBL/GenBank/DDBJ databases">
        <authorList>
            <person name="Zhang Y."/>
        </authorList>
    </citation>
    <scope>NUCLEOTIDE SEQUENCE [LARGE SCALE GENOMIC DNA]</scope>
    <source>
        <strain evidence="5 6">SH314</strain>
    </source>
</reference>
<dbReference type="Gene3D" id="3.30.70.270">
    <property type="match status" value="1"/>
</dbReference>
<evidence type="ECO:0000313" key="6">
    <source>
        <dbReference type="Proteomes" id="UP001576726"/>
    </source>
</evidence>
<keyword evidence="3" id="KW-0472">Membrane</keyword>
<evidence type="ECO:0000256" key="2">
    <source>
        <dbReference type="ARBA" id="ARBA00034247"/>
    </source>
</evidence>
<feature type="transmembrane region" description="Helical" evidence="3">
    <location>
        <begin position="40"/>
        <end position="59"/>
    </location>
</feature>
<feature type="transmembrane region" description="Helical" evidence="3">
    <location>
        <begin position="187"/>
        <end position="211"/>
    </location>
</feature>
<proteinExistence type="predicted"/>
<evidence type="ECO:0000313" key="5">
    <source>
        <dbReference type="EMBL" id="MFB2653123.1"/>
    </source>
</evidence>
<dbReference type="InterPro" id="IPR043128">
    <property type="entry name" value="Rev_trsase/Diguanyl_cyclase"/>
</dbReference>
<comment type="catalytic activity">
    <reaction evidence="2">
        <text>2 GTP = 3',3'-c-di-GMP + 2 diphosphate</text>
        <dbReference type="Rhea" id="RHEA:24898"/>
        <dbReference type="ChEBI" id="CHEBI:33019"/>
        <dbReference type="ChEBI" id="CHEBI:37565"/>
        <dbReference type="ChEBI" id="CHEBI:58805"/>
        <dbReference type="EC" id="2.7.7.65"/>
    </reaction>
</comment>
<evidence type="ECO:0000256" key="3">
    <source>
        <dbReference type="SAM" id="Phobius"/>
    </source>
</evidence>
<organism evidence="5 6">
    <name type="scientific">Shewanella seohaensis</name>
    <dbReference type="NCBI Taxonomy" id="755175"/>
    <lineage>
        <taxon>Bacteria</taxon>
        <taxon>Pseudomonadati</taxon>
        <taxon>Pseudomonadota</taxon>
        <taxon>Gammaproteobacteria</taxon>
        <taxon>Alteromonadales</taxon>
        <taxon>Shewanellaceae</taxon>
        <taxon>Shewanella</taxon>
    </lineage>
</organism>
<keyword evidence="3" id="KW-0812">Transmembrane</keyword>
<keyword evidence="3" id="KW-1133">Transmembrane helix</keyword>
<gene>
    <name evidence="5" type="ORF">ACE02L_10290</name>
</gene>
<name>A0ABV4VVC7_9GAMM</name>
<feature type="transmembrane region" description="Helical" evidence="3">
    <location>
        <begin position="123"/>
        <end position="141"/>
    </location>
</feature>
<dbReference type="SMART" id="SM00267">
    <property type="entry name" value="GGDEF"/>
    <property type="match status" value="1"/>
</dbReference>
<dbReference type="CDD" id="cd01949">
    <property type="entry name" value="GGDEF"/>
    <property type="match status" value="1"/>
</dbReference>
<dbReference type="Pfam" id="PF00990">
    <property type="entry name" value="GGDEF"/>
    <property type="match status" value="1"/>
</dbReference>
<evidence type="ECO:0000256" key="1">
    <source>
        <dbReference type="ARBA" id="ARBA00012528"/>
    </source>
</evidence>
<feature type="transmembrane region" description="Helical" evidence="3">
    <location>
        <begin position="153"/>
        <end position="181"/>
    </location>
</feature>
<evidence type="ECO:0000259" key="4">
    <source>
        <dbReference type="PROSITE" id="PS50887"/>
    </source>
</evidence>
<sequence length="387" mass="43348">MAMSSPINIYTHYFFFVVLLINFAFLFISVQVYKTSTNRLSVKFFGVFFALNVLAWLILWSIETGLSELSLHANIILYILTHLAILLALNALCPHQRIARAGIMISIIFLLALLPLSKHIDPYDIVALYSLPIDLIGLYILNTMRRIRTHEDIDLGLVLIAVAIIVECIASLLQLMVGWYFQEQALAYKIPIISGTIDFFLVGIGFITSVLTQDKRIISNIAQRDPLTGLLNRRGLQSSLARQLSQSKTVAIVLMDIDYFKLINDDYGHDAGDSVLKNFAKLIAEGIRKHDLLARVGGEEFLLILPDVEQDAAVTIAEKLRAKVELFCFTHDDTKIPVTVSLGITVAKDEFEFDKLTKQADMALYQAKNSGRNRAVLFDQLSLLGAK</sequence>
<dbReference type="PANTHER" id="PTHR45138">
    <property type="entry name" value="REGULATORY COMPONENTS OF SENSORY TRANSDUCTION SYSTEM"/>
    <property type="match status" value="1"/>
</dbReference>
<dbReference type="InterPro" id="IPR000160">
    <property type="entry name" value="GGDEF_dom"/>
</dbReference>
<dbReference type="Proteomes" id="UP001576726">
    <property type="component" value="Unassembled WGS sequence"/>
</dbReference>
<feature type="transmembrane region" description="Helical" evidence="3">
    <location>
        <begin position="71"/>
        <end position="91"/>
    </location>
</feature>
<dbReference type="RefSeq" id="WP_374919150.1">
    <property type="nucleotide sequence ID" value="NZ_JBHFGJ010000004.1"/>
</dbReference>
<dbReference type="PROSITE" id="PS50887">
    <property type="entry name" value="GGDEF"/>
    <property type="match status" value="1"/>
</dbReference>
<dbReference type="EMBL" id="JBHFGJ010000004">
    <property type="protein sequence ID" value="MFB2653123.1"/>
    <property type="molecule type" value="Genomic_DNA"/>
</dbReference>
<dbReference type="NCBIfam" id="TIGR00254">
    <property type="entry name" value="GGDEF"/>
    <property type="match status" value="1"/>
</dbReference>
<protein>
    <recommendedName>
        <fullName evidence="1">diguanylate cyclase</fullName>
        <ecNumber evidence="1">2.7.7.65</ecNumber>
    </recommendedName>
</protein>